<keyword evidence="1" id="KW-0812">Transmembrane</keyword>
<proteinExistence type="predicted"/>
<keyword evidence="1" id="KW-1133">Transmembrane helix</keyword>
<evidence type="ECO:0000256" key="1">
    <source>
        <dbReference type="SAM" id="Phobius"/>
    </source>
</evidence>
<comment type="caution">
    <text evidence="3">The sequence shown here is derived from an EMBL/GenBank/DDBJ whole genome shotgun (WGS) entry which is preliminary data.</text>
</comment>
<keyword evidence="1" id="KW-0472">Membrane</keyword>
<dbReference type="OrthoDB" id="253413at2157"/>
<accession>A0A3A6PYJ8</accession>
<sequence>MQATMATDRSSVLESLRTVLGAPLRRQTYGNIAYLALAAILGQLYFIGFVIGASLGIGLLITLLGLPILVGTLAATTGVASLEARLASCLVCIDISEPEFLSKTSVRDGLVLPGGEFLDAVVSLVTARSTWLSVGLIAVKFVFSIISLVVLPTLLAISAALLATPFVYESQFVGFDSAVTVGAYSVDQWVVETLPEALAVAGGGVIFVIVAINLLNALARLQALSIAVLLKGGANSQ</sequence>
<protein>
    <submittedName>
        <fullName evidence="3">Sensor protein</fullName>
    </submittedName>
</protein>
<organism evidence="3 4">
    <name type="scientific">Halonotius pteroides</name>
    <dbReference type="NCBI Taxonomy" id="268735"/>
    <lineage>
        <taxon>Archaea</taxon>
        <taxon>Methanobacteriati</taxon>
        <taxon>Methanobacteriota</taxon>
        <taxon>Stenosarchaea group</taxon>
        <taxon>Halobacteria</taxon>
        <taxon>Halobacteriales</taxon>
        <taxon>Haloferacaceae</taxon>
        <taxon>Halonotius</taxon>
    </lineage>
</organism>
<feature type="transmembrane region" description="Helical" evidence="1">
    <location>
        <begin position="141"/>
        <end position="168"/>
    </location>
</feature>
<dbReference type="Proteomes" id="UP000281564">
    <property type="component" value="Unassembled WGS sequence"/>
</dbReference>
<dbReference type="EMBL" id="QMDW01000017">
    <property type="protein sequence ID" value="RJX48703.1"/>
    <property type="molecule type" value="Genomic_DNA"/>
</dbReference>
<keyword evidence="4" id="KW-1185">Reference proteome</keyword>
<reference evidence="3 4" key="1">
    <citation type="submission" date="2018-06" db="EMBL/GenBank/DDBJ databases">
        <title>Halonotius sp. F13-13 a new haloarchaeeon isolated from a solar saltern from Isla Cristina, Huelva, Spain.</title>
        <authorList>
            <person name="Duran-Viseras A."/>
            <person name="Sanchez-Porro C."/>
            <person name="Ventosa A."/>
        </authorList>
    </citation>
    <scope>NUCLEOTIDE SEQUENCE [LARGE SCALE GENOMIC DNA]</scope>
    <source>
        <strain evidence="3 4">CECT 7525</strain>
    </source>
</reference>
<evidence type="ECO:0000259" key="2">
    <source>
        <dbReference type="Pfam" id="PF13796"/>
    </source>
</evidence>
<dbReference type="Pfam" id="PF13796">
    <property type="entry name" value="Sensor"/>
    <property type="match status" value="1"/>
</dbReference>
<dbReference type="AlphaFoldDB" id="A0A3A6PYJ8"/>
<feature type="domain" description="Putative sensor" evidence="2">
    <location>
        <begin position="34"/>
        <end position="230"/>
    </location>
</feature>
<feature type="transmembrane region" description="Helical" evidence="1">
    <location>
        <begin position="197"/>
        <end position="215"/>
    </location>
</feature>
<evidence type="ECO:0000313" key="3">
    <source>
        <dbReference type="EMBL" id="RJX48703.1"/>
    </source>
</evidence>
<name>A0A3A6PYJ8_9EURY</name>
<feature type="transmembrane region" description="Helical" evidence="1">
    <location>
        <begin position="32"/>
        <end position="51"/>
    </location>
</feature>
<feature type="transmembrane region" description="Helical" evidence="1">
    <location>
        <begin position="57"/>
        <end position="80"/>
    </location>
</feature>
<gene>
    <name evidence="3" type="ORF">DP106_11215</name>
</gene>
<dbReference type="InterPro" id="IPR025828">
    <property type="entry name" value="Put_sensor_dom"/>
</dbReference>
<dbReference type="RefSeq" id="WP_120085353.1">
    <property type="nucleotide sequence ID" value="NZ_QMDW01000017.1"/>
</dbReference>
<evidence type="ECO:0000313" key="4">
    <source>
        <dbReference type="Proteomes" id="UP000281564"/>
    </source>
</evidence>